<dbReference type="EMBL" id="MU839005">
    <property type="protein sequence ID" value="KAK1768370.1"/>
    <property type="molecule type" value="Genomic_DNA"/>
</dbReference>
<keyword evidence="1" id="KW-1133">Transmembrane helix</keyword>
<reference evidence="2" key="1">
    <citation type="submission" date="2023-06" db="EMBL/GenBank/DDBJ databases">
        <title>Genome-scale phylogeny and comparative genomics of the fungal order Sordariales.</title>
        <authorList>
            <consortium name="Lawrence Berkeley National Laboratory"/>
            <person name="Hensen N."/>
            <person name="Bonometti L."/>
            <person name="Westerberg I."/>
            <person name="Brannstrom I.O."/>
            <person name="Guillou S."/>
            <person name="Cros-Aarteil S."/>
            <person name="Calhoun S."/>
            <person name="Haridas S."/>
            <person name="Kuo A."/>
            <person name="Mondo S."/>
            <person name="Pangilinan J."/>
            <person name="Riley R."/>
            <person name="Labutti K."/>
            <person name="Andreopoulos B."/>
            <person name="Lipzen A."/>
            <person name="Chen C."/>
            <person name="Yanf M."/>
            <person name="Daum C."/>
            <person name="Ng V."/>
            <person name="Clum A."/>
            <person name="Steindorff A."/>
            <person name="Ohm R."/>
            <person name="Martin F."/>
            <person name="Silar P."/>
            <person name="Natvig D."/>
            <person name="Lalanne C."/>
            <person name="Gautier V."/>
            <person name="Ament-Velasquez S.L."/>
            <person name="Kruys A."/>
            <person name="Hutchinson M.I."/>
            <person name="Powell A.J."/>
            <person name="Barry K."/>
            <person name="Miller A.N."/>
            <person name="Grigoriev I.V."/>
            <person name="Debuchy R."/>
            <person name="Gladieux P."/>
            <person name="Thoren M.H."/>
            <person name="Johannesson H."/>
        </authorList>
    </citation>
    <scope>NUCLEOTIDE SEQUENCE</scope>
    <source>
        <strain evidence="2">8032-3</strain>
    </source>
</reference>
<name>A0AAJ0C1V8_9PEZI</name>
<dbReference type="AlphaFoldDB" id="A0AAJ0C1V8"/>
<comment type="caution">
    <text evidence="2">The sequence shown here is derived from an EMBL/GenBank/DDBJ whole genome shotgun (WGS) entry which is preliminary data.</text>
</comment>
<dbReference type="GeneID" id="85307197"/>
<feature type="transmembrane region" description="Helical" evidence="1">
    <location>
        <begin position="12"/>
        <end position="31"/>
    </location>
</feature>
<evidence type="ECO:0000313" key="3">
    <source>
        <dbReference type="Proteomes" id="UP001244011"/>
    </source>
</evidence>
<keyword evidence="1" id="KW-0812">Transmembrane</keyword>
<dbReference type="RefSeq" id="XP_060284583.1">
    <property type="nucleotide sequence ID" value="XM_060424010.1"/>
</dbReference>
<protein>
    <submittedName>
        <fullName evidence="2">Uncharacterized protein</fullName>
    </submittedName>
</protein>
<keyword evidence="3" id="KW-1185">Reference proteome</keyword>
<keyword evidence="1" id="KW-0472">Membrane</keyword>
<proteinExistence type="predicted"/>
<evidence type="ECO:0000256" key="1">
    <source>
        <dbReference type="SAM" id="Phobius"/>
    </source>
</evidence>
<dbReference type="Proteomes" id="UP001244011">
    <property type="component" value="Unassembled WGS sequence"/>
</dbReference>
<gene>
    <name evidence="2" type="ORF">QBC33DRAFT_373988</name>
</gene>
<sequence length="97" mass="11055">MLVFKGVEARWRYLRPPWGFCVFLCSVLGGWKSKQNAIVHCTTTNTTSENGLLAFGVAISLLARILRLGRSVSRHSRVVIFPSRGMHGRDRCFFAWR</sequence>
<accession>A0AAJ0C1V8</accession>
<organism evidence="2 3">
    <name type="scientific">Phialemonium atrogriseum</name>
    <dbReference type="NCBI Taxonomy" id="1093897"/>
    <lineage>
        <taxon>Eukaryota</taxon>
        <taxon>Fungi</taxon>
        <taxon>Dikarya</taxon>
        <taxon>Ascomycota</taxon>
        <taxon>Pezizomycotina</taxon>
        <taxon>Sordariomycetes</taxon>
        <taxon>Sordariomycetidae</taxon>
        <taxon>Cephalothecales</taxon>
        <taxon>Cephalothecaceae</taxon>
        <taxon>Phialemonium</taxon>
    </lineage>
</organism>
<feature type="transmembrane region" description="Helical" evidence="1">
    <location>
        <begin position="51"/>
        <end position="69"/>
    </location>
</feature>
<evidence type="ECO:0000313" key="2">
    <source>
        <dbReference type="EMBL" id="KAK1768370.1"/>
    </source>
</evidence>